<organism evidence="3 4">
    <name type="scientific">Collinsella intestinalis</name>
    <dbReference type="NCBI Taxonomy" id="147207"/>
    <lineage>
        <taxon>Bacteria</taxon>
        <taxon>Bacillati</taxon>
        <taxon>Actinomycetota</taxon>
        <taxon>Coriobacteriia</taxon>
        <taxon>Coriobacteriales</taxon>
        <taxon>Coriobacteriaceae</taxon>
        <taxon>Collinsella</taxon>
    </lineage>
</organism>
<feature type="domain" description="Fibronectin type-III" evidence="2">
    <location>
        <begin position="224"/>
        <end position="319"/>
    </location>
</feature>
<proteinExistence type="predicted"/>
<gene>
    <name evidence="3" type="ORF">JKKLCJKK_00396</name>
</gene>
<dbReference type="InterPro" id="IPR036116">
    <property type="entry name" value="FN3_sf"/>
</dbReference>
<dbReference type="SMART" id="SM00060">
    <property type="entry name" value="FN3"/>
    <property type="match status" value="3"/>
</dbReference>
<evidence type="ECO:0000256" key="1">
    <source>
        <dbReference type="ARBA" id="ARBA00023295"/>
    </source>
</evidence>
<dbReference type="Proteomes" id="UP000405524">
    <property type="component" value="Unassembled WGS sequence"/>
</dbReference>
<dbReference type="GO" id="GO:0016798">
    <property type="term" value="F:hydrolase activity, acting on glycosyl bonds"/>
    <property type="evidence" value="ECO:0007669"/>
    <property type="project" value="UniProtKB-KW"/>
</dbReference>
<evidence type="ECO:0000313" key="3">
    <source>
        <dbReference type="EMBL" id="VWL91704.1"/>
    </source>
</evidence>
<dbReference type="EMBL" id="CABWIC010000007">
    <property type="protein sequence ID" value="VWL91704.1"/>
    <property type="molecule type" value="Genomic_DNA"/>
</dbReference>
<dbReference type="SUPFAM" id="SSF49265">
    <property type="entry name" value="Fibronectin type III"/>
    <property type="match status" value="1"/>
</dbReference>
<dbReference type="InterPro" id="IPR013783">
    <property type="entry name" value="Ig-like_fold"/>
</dbReference>
<dbReference type="RefSeq" id="WP_152063128.1">
    <property type="nucleotide sequence ID" value="NZ_CABWIC010000007.1"/>
</dbReference>
<evidence type="ECO:0000259" key="2">
    <source>
        <dbReference type="PROSITE" id="PS50853"/>
    </source>
</evidence>
<sequence length="830" mass="89102">MAEAWGGNVRNWRGGVAAWVQSETSTTATIRVVARWQSLAYGFNVANGNTACVSCDGQSSGWVGVGGVYAGRGQTVTKDMLVRDFTVAKHYGDGRNVGCYGGFHLGGFQVGDSGANCNVWIGGIPYSAPKPPVGFTAERESDDVAVLEWSGDYTGMDGAYPWSNVLIERRIDAGGWGQIKELNWDATSFRDSISAGHRYDYRVRSKGPGGHSGYVECPAYVYTTPTAPSGCAAVRKSDSRADVSWRIAENAAESYKNVLLERRTNNGGWVQIATLGATSVNYADTGISGNSRYDYRVRATNGLYSDYSTQNDYVYTTPAAPKSVSLAKIGGTRVRISIEAASPWADSYLYQLSLNSGGWSAEKSMGASIEVDAGGGSVRARVRAKKGDLYSGYRESETVTTVVPPNAPTLSEFANVYALPATVRVSWAKAHPDGSAQTAAQVEVTDPNGHTSVVEVTTESHADVSATVEGDHLVRVRTKGLDPSWGAWSPQGTFHAENAPTAHFVTPSSDGEVIDLIPFVATWDIVTSSGVSSQEIRLLTETGDVLHSAQLPVDARSYSFSVDTYLPQNERKYIVQLTALDGYSLVAQAKRLISTNYAEPAEPKVSVTNVLGDLSARIVVYKGEGDSPESLLTVMPTVRLSVARMLDDGSQEMLIDDLASGNEVIDRLPPLNVDYTYLVTAYSAAGTATTAEVVAHIDSDGSEAFNFGVDAGRAILLGLDADASSGTSHSGEWFEFINGVGSSSLPAFYPDGGMSSSCSHSYIVTTADEYRELDAMRRDRSNAVCWFRDHWGGRHRVKADWTLGYSAKNYGTWNVSASLTEAMWEGPRNG</sequence>
<name>A0A5K1ISL1_9ACTN</name>
<dbReference type="PROSITE" id="PS50853">
    <property type="entry name" value="FN3"/>
    <property type="match status" value="1"/>
</dbReference>
<dbReference type="Gene3D" id="2.60.40.10">
    <property type="entry name" value="Immunoglobulins"/>
    <property type="match status" value="2"/>
</dbReference>
<dbReference type="GO" id="GO:0005975">
    <property type="term" value="P:carbohydrate metabolic process"/>
    <property type="evidence" value="ECO:0007669"/>
    <property type="project" value="UniProtKB-ARBA"/>
</dbReference>
<dbReference type="InterPro" id="IPR003961">
    <property type="entry name" value="FN3_dom"/>
</dbReference>
<dbReference type="AlphaFoldDB" id="A0A5K1ISL1"/>
<accession>A0A5K1ISL1</accession>
<keyword evidence="1" id="KW-0326">Glycosidase</keyword>
<keyword evidence="1" id="KW-0378">Hydrolase</keyword>
<reference evidence="3 4" key="1">
    <citation type="submission" date="2019-10" db="EMBL/GenBank/DDBJ databases">
        <authorList>
            <person name="Wolf R A."/>
        </authorList>
    </citation>
    <scope>NUCLEOTIDE SEQUENCE [LARGE SCALE GENOMIC DNA]</scope>
    <source>
        <strain evidence="3">Collinsella_intestinalis_DSM_13632</strain>
    </source>
</reference>
<dbReference type="GeneID" id="77465385"/>
<protein>
    <recommendedName>
        <fullName evidence="2">Fibronectin type-III domain-containing protein</fullName>
    </recommendedName>
</protein>
<dbReference type="CDD" id="cd00063">
    <property type="entry name" value="FN3"/>
    <property type="match status" value="1"/>
</dbReference>
<dbReference type="OrthoDB" id="9805159at2"/>
<evidence type="ECO:0000313" key="4">
    <source>
        <dbReference type="Proteomes" id="UP000405524"/>
    </source>
</evidence>